<dbReference type="EMBL" id="VJOY01000001">
    <property type="protein sequence ID" value="TRX76615.1"/>
    <property type="molecule type" value="Genomic_DNA"/>
</dbReference>
<dbReference type="CDD" id="cd06587">
    <property type="entry name" value="VOC"/>
    <property type="match status" value="1"/>
</dbReference>
<evidence type="ECO:0000313" key="3">
    <source>
        <dbReference type="Proteomes" id="UP000315235"/>
    </source>
</evidence>
<dbReference type="AlphaFoldDB" id="A0A553H4E8"/>
<dbReference type="OrthoDB" id="9789841at2"/>
<dbReference type="SUPFAM" id="SSF54593">
    <property type="entry name" value="Glyoxalase/Bleomycin resistance protein/Dihydroxybiphenyl dioxygenase"/>
    <property type="match status" value="1"/>
</dbReference>
<dbReference type="Proteomes" id="UP000315235">
    <property type="component" value="Unassembled WGS sequence"/>
</dbReference>
<evidence type="ECO:0000313" key="2">
    <source>
        <dbReference type="EMBL" id="TRX76615.1"/>
    </source>
</evidence>
<dbReference type="InterPro" id="IPR051332">
    <property type="entry name" value="Fosfomycin_Res_Enzymes"/>
</dbReference>
<dbReference type="Pfam" id="PF00903">
    <property type="entry name" value="Glyoxalase"/>
    <property type="match status" value="1"/>
</dbReference>
<evidence type="ECO:0000259" key="1">
    <source>
        <dbReference type="PROSITE" id="PS51819"/>
    </source>
</evidence>
<sequence>MADAPGFPPTLRSPIDMDSGITHVALVVRDVEASIAFYTRFAGMRVIHQREAQGDIEEVVWMTDFTRPFALVLIASTKLHDTPVGPFGHLGVACASRAEVDRAADAARELGILRSPPKDSGPPTGYWTYLADPDGNTLELSHGQEIAFTVKDAQRL</sequence>
<dbReference type="InterPro" id="IPR037523">
    <property type="entry name" value="VOC_core"/>
</dbReference>
<dbReference type="InterPro" id="IPR004360">
    <property type="entry name" value="Glyas_Fos-R_dOase_dom"/>
</dbReference>
<keyword evidence="3" id="KW-1185">Reference proteome</keyword>
<comment type="caution">
    <text evidence="2">The sequence shown here is derived from an EMBL/GenBank/DDBJ whole genome shotgun (WGS) entry which is preliminary data.</text>
</comment>
<reference evidence="2 3" key="1">
    <citation type="submission" date="2019-07" db="EMBL/GenBank/DDBJ databases">
        <title>Pseudomonas mangiferae sp. nov., isolated from bark of mango tree in Thailand.</title>
        <authorList>
            <person name="Srisuk N."/>
            <person name="Anurat P."/>
        </authorList>
    </citation>
    <scope>NUCLEOTIDE SEQUENCE [LARGE SCALE GENOMIC DNA]</scope>
    <source>
        <strain evidence="2 3">DMKU_BBB3-04</strain>
    </source>
</reference>
<name>A0A553H4E8_9PSED</name>
<gene>
    <name evidence="2" type="ORF">FM069_00910</name>
</gene>
<dbReference type="Gene3D" id="3.10.180.10">
    <property type="entry name" value="2,3-Dihydroxybiphenyl 1,2-Dioxygenase, domain 1"/>
    <property type="match status" value="1"/>
</dbReference>
<proteinExistence type="predicted"/>
<feature type="domain" description="VOC" evidence="1">
    <location>
        <begin position="20"/>
        <end position="143"/>
    </location>
</feature>
<dbReference type="InterPro" id="IPR029068">
    <property type="entry name" value="Glyas_Bleomycin-R_OHBP_Dase"/>
</dbReference>
<dbReference type="PANTHER" id="PTHR36113">
    <property type="entry name" value="LYASE, PUTATIVE-RELATED-RELATED"/>
    <property type="match status" value="1"/>
</dbReference>
<dbReference type="PANTHER" id="PTHR36113:SF3">
    <property type="entry name" value="SLL5075 PROTEIN"/>
    <property type="match status" value="1"/>
</dbReference>
<accession>A0A553H4E8</accession>
<dbReference type="PROSITE" id="PS51819">
    <property type="entry name" value="VOC"/>
    <property type="match status" value="1"/>
</dbReference>
<organism evidence="2 3">
    <name type="scientific">Pseudomonas mangiferae</name>
    <dbReference type="NCBI Taxonomy" id="2593654"/>
    <lineage>
        <taxon>Bacteria</taxon>
        <taxon>Pseudomonadati</taxon>
        <taxon>Pseudomonadota</taxon>
        <taxon>Gammaproteobacteria</taxon>
        <taxon>Pseudomonadales</taxon>
        <taxon>Pseudomonadaceae</taxon>
        <taxon>Pseudomonas</taxon>
    </lineage>
</organism>
<protein>
    <submittedName>
        <fullName evidence="2">VOC family protein</fullName>
    </submittedName>
</protein>